<organism evidence="2 3">
    <name type="scientific">Pseudoalteromonas fenneropenaei</name>
    <dbReference type="NCBI Taxonomy" id="1737459"/>
    <lineage>
        <taxon>Bacteria</taxon>
        <taxon>Pseudomonadati</taxon>
        <taxon>Pseudomonadota</taxon>
        <taxon>Gammaproteobacteria</taxon>
        <taxon>Alteromonadales</taxon>
        <taxon>Pseudoalteromonadaceae</taxon>
        <taxon>Pseudoalteromonas</taxon>
    </lineage>
</organism>
<dbReference type="Proteomes" id="UP001595453">
    <property type="component" value="Unassembled WGS sequence"/>
</dbReference>
<proteinExistence type="predicted"/>
<feature type="domain" description="T6SS Phospholipase effector Tle1-like catalytic" evidence="1">
    <location>
        <begin position="139"/>
        <end position="231"/>
    </location>
</feature>
<protein>
    <submittedName>
        <fullName evidence="2">Phospholipase effector Tle1 domain-containing protein</fullName>
    </submittedName>
</protein>
<evidence type="ECO:0000313" key="2">
    <source>
        <dbReference type="EMBL" id="MFC3031602.1"/>
    </source>
</evidence>
<dbReference type="Pfam" id="PF09994">
    <property type="entry name" value="T6SS_Tle1-like_cat"/>
    <property type="match status" value="2"/>
</dbReference>
<comment type="caution">
    <text evidence="2">The sequence shown here is derived from an EMBL/GenBank/DDBJ whole genome shotgun (WGS) entry which is preliminary data.</text>
</comment>
<dbReference type="RefSeq" id="WP_377120990.1">
    <property type="nucleotide sequence ID" value="NZ_JBHRSD010000006.1"/>
</dbReference>
<dbReference type="PANTHER" id="PTHR33840:SF1">
    <property type="entry name" value="TLE1 PHOSPHOLIPASE DOMAIN-CONTAINING PROTEIN"/>
    <property type="match status" value="1"/>
</dbReference>
<feature type="domain" description="T6SS Phospholipase effector Tle1-like catalytic" evidence="1">
    <location>
        <begin position="4"/>
        <end position="131"/>
    </location>
</feature>
<name>A0ABV7CGB5_9GAMM</name>
<dbReference type="Gene3D" id="2.60.120.430">
    <property type="entry name" value="Galactose-binding lectin"/>
    <property type="match status" value="1"/>
</dbReference>
<accession>A0ABV7CGB5</accession>
<dbReference type="PANTHER" id="PTHR33840">
    <property type="match status" value="1"/>
</dbReference>
<evidence type="ECO:0000259" key="1">
    <source>
        <dbReference type="Pfam" id="PF09994"/>
    </source>
</evidence>
<gene>
    <name evidence="2" type="ORF">ACFOEE_03570</name>
</gene>
<reference evidence="3" key="1">
    <citation type="journal article" date="2019" name="Int. J. Syst. Evol. Microbiol.">
        <title>The Global Catalogue of Microorganisms (GCM) 10K type strain sequencing project: providing services to taxonomists for standard genome sequencing and annotation.</title>
        <authorList>
            <consortium name="The Broad Institute Genomics Platform"/>
            <consortium name="The Broad Institute Genome Sequencing Center for Infectious Disease"/>
            <person name="Wu L."/>
            <person name="Ma J."/>
        </authorList>
    </citation>
    <scope>NUCLEOTIDE SEQUENCE [LARGE SCALE GENOMIC DNA]</scope>
    <source>
        <strain evidence="3">KCTC 42730</strain>
    </source>
</reference>
<keyword evidence="3" id="KW-1185">Reference proteome</keyword>
<dbReference type="InterPro" id="IPR018712">
    <property type="entry name" value="Tle1-like_cat"/>
</dbReference>
<evidence type="ECO:0000313" key="3">
    <source>
        <dbReference type="Proteomes" id="UP001595453"/>
    </source>
</evidence>
<sequence>MAPKLLIFNFDGTGNEPRDSEQFTSEHFKEDAAISNILKLHLLLGGKLHPHAPSHFSEQQSFYYAGIGMQGSAVKRVLNQILAPRNAEVGSILNQALHDFQRHYQAGDQVLLTGFSRGAALARRFAKCLEQFISANVYLCVFDTVASLGLSKIAKATCGAEHVIFSDCDVASNVAAALHCVSLDDKRRAFEPTLFNASPKVKEIWFAGAHSDIGGGFYRDGLSDVCLRYAIEWLLDLPIAIRLLTTKQVDYAALLPLDGGLLIDEDDLAIHPNPLAVSHQQDYLWYSANFKNVDRTCTVMVDNQLSSELPLIHHSVALRIFHVASYRPESLKGLQYRLEYPSGETLTFKGLSAHIELPKQNLTVLQEGESTECLVYAAEPYNCTGILLEKGATYRFTPELDGYWFDNGVKVAATGWQRAGVTVGEKSTPITLLEPFRRCPQASWFALIGSINGKDEWVFAINEGADVKIAQSGEFTPFANDISRYYGANTGKIKVTVTRLG</sequence>
<dbReference type="EMBL" id="JBHRSD010000006">
    <property type="protein sequence ID" value="MFC3031602.1"/>
    <property type="molecule type" value="Genomic_DNA"/>
</dbReference>